<accession>A0A6S6UJN5</accession>
<evidence type="ECO:0000256" key="1">
    <source>
        <dbReference type="SAM" id="SignalP"/>
    </source>
</evidence>
<evidence type="ECO:0008006" key="3">
    <source>
        <dbReference type="Google" id="ProtNLM"/>
    </source>
</evidence>
<protein>
    <recommendedName>
        <fullName evidence="3">Lipoprotein</fullName>
    </recommendedName>
</protein>
<gene>
    <name evidence="2" type="ORF">HELGO_WM26067</name>
</gene>
<reference evidence="2" key="1">
    <citation type="submission" date="2020-01" db="EMBL/GenBank/DDBJ databases">
        <authorList>
            <person name="Meier V. D."/>
            <person name="Meier V D."/>
        </authorList>
    </citation>
    <scope>NUCLEOTIDE SEQUENCE</scope>
    <source>
        <strain evidence="2">HLG_WM_MAG_09</strain>
    </source>
</reference>
<evidence type="ECO:0000313" key="2">
    <source>
        <dbReference type="EMBL" id="CAA6830604.1"/>
    </source>
</evidence>
<organism evidence="2">
    <name type="scientific">uncultured Thiotrichaceae bacterium</name>
    <dbReference type="NCBI Taxonomy" id="298394"/>
    <lineage>
        <taxon>Bacteria</taxon>
        <taxon>Pseudomonadati</taxon>
        <taxon>Pseudomonadota</taxon>
        <taxon>Gammaproteobacteria</taxon>
        <taxon>Thiotrichales</taxon>
        <taxon>Thiotrichaceae</taxon>
        <taxon>environmental samples</taxon>
    </lineage>
</organism>
<feature type="signal peptide" evidence="1">
    <location>
        <begin position="1"/>
        <end position="24"/>
    </location>
</feature>
<feature type="chain" id="PRO_5028213686" description="Lipoprotein" evidence="1">
    <location>
        <begin position="25"/>
        <end position="366"/>
    </location>
</feature>
<dbReference type="AlphaFoldDB" id="A0A6S6UJN5"/>
<dbReference type="EMBL" id="CACVAT010000604">
    <property type="protein sequence ID" value="CAA6830604.1"/>
    <property type="molecule type" value="Genomic_DNA"/>
</dbReference>
<name>A0A6S6UJN5_9GAMM</name>
<sequence length="366" mass="39448">MSQAPIKLILRNAVIAALPLTLQAGCMTSTPTPPPKPPVENKPPVDRCGPISVNTPIPGQTDSLSELLNSNKSALPSKGECVALCESLLVKKYQQSQRAPTAGIKDVDVNSCNTSQAGSQVKLDCDVTFTRISVSFPPAPPGCPPRPVVGRMPAGAHFETQEVTSELGDYFSSMAAMETAAVTAFRYLARELEAYQAPESLIAKARLAVSEEIDHAEMAGLLSQAYEAAVPHVEVDDFQLRSLFEVALENAVEGCVNETFAAACGLWQHQHAELAAFKAVMARVAEEESGHAELSWEIHSWIMPQLTEAQQQHINAAQAEAIESLYATFRAEESPHVRRAVGLPESADAMRLLGELRGNLWQNVVA</sequence>
<keyword evidence="1" id="KW-0732">Signal</keyword>
<proteinExistence type="predicted"/>